<proteinExistence type="predicted"/>
<evidence type="ECO:0000313" key="3">
    <source>
        <dbReference type="EMBL" id="WLI73162.1"/>
    </source>
</evidence>
<name>A0ABY9H3V9_9GAMM</name>
<gene>
    <name evidence="3" type="primary">cobN</name>
    <name evidence="3" type="ORF">B6N23_15675</name>
</gene>
<dbReference type="EC" id="6.6.1.2" evidence="1"/>
<dbReference type="GO" id="GO:0051116">
    <property type="term" value="F:cobaltochelatase activity"/>
    <property type="evidence" value="ECO:0007669"/>
    <property type="project" value="UniProtKB-EC"/>
</dbReference>
<dbReference type="Proteomes" id="UP001235344">
    <property type="component" value="Chromosome"/>
</dbReference>
<reference evidence="3 4" key="1">
    <citation type="submission" date="2023-08" db="EMBL/GenBank/DDBJ databases">
        <title>Transcriptome Analysis of Halomonas alkalicola CICC 11012s to Identify the Genes Involved in Alkaline Tolerances.</title>
        <authorList>
            <person name="Zhai L."/>
        </authorList>
    </citation>
    <scope>NUCLEOTIDE SEQUENCE [LARGE SCALE GENOMIC DNA]</scope>
    <source>
        <strain evidence="3 4">CICC 11012s</strain>
    </source>
</reference>
<protein>
    <recommendedName>
        <fullName evidence="1">Cobaltochelatase subunit CobN</fullName>
        <ecNumber evidence="1">6.6.1.2</ecNumber>
    </recommendedName>
</protein>
<dbReference type="PANTHER" id="PTHR44119">
    <property type="entry name" value="MAGNESIUM-CHELATASE SUBUNIT CHLH, CHLOROPLASTIC"/>
    <property type="match status" value="1"/>
</dbReference>
<dbReference type="PANTHER" id="PTHR44119:SF4">
    <property type="entry name" value="AEROBIC COBALTOCHELATASE SUBUNIT COBN"/>
    <property type="match status" value="1"/>
</dbReference>
<dbReference type="EMBL" id="CP131913">
    <property type="protein sequence ID" value="WLI73162.1"/>
    <property type="molecule type" value="Genomic_DNA"/>
</dbReference>
<dbReference type="CDD" id="cd10150">
    <property type="entry name" value="CobN_like"/>
    <property type="match status" value="1"/>
</dbReference>
<keyword evidence="3" id="KW-0436">Ligase</keyword>
<dbReference type="InterPro" id="IPR011953">
    <property type="entry name" value="Cobalto_CobN"/>
</dbReference>
<evidence type="ECO:0000313" key="4">
    <source>
        <dbReference type="Proteomes" id="UP001235344"/>
    </source>
</evidence>
<evidence type="ECO:0000259" key="2">
    <source>
        <dbReference type="Pfam" id="PF02514"/>
    </source>
</evidence>
<organism evidence="3 4">
    <name type="scientific">Halomonas alkalicola</name>
    <dbReference type="NCBI Taxonomy" id="1930622"/>
    <lineage>
        <taxon>Bacteria</taxon>
        <taxon>Pseudomonadati</taxon>
        <taxon>Pseudomonadota</taxon>
        <taxon>Gammaproteobacteria</taxon>
        <taxon>Oceanospirillales</taxon>
        <taxon>Halomonadaceae</taxon>
        <taxon>Halomonas</taxon>
    </lineage>
</organism>
<dbReference type="Pfam" id="PF02514">
    <property type="entry name" value="CobN-Mg_chel"/>
    <property type="match status" value="1"/>
</dbReference>
<feature type="domain" description="CobN/magnesium chelatase" evidence="2">
    <location>
        <begin position="144"/>
        <end position="1269"/>
    </location>
</feature>
<sequence length="1288" mass="141651">MHLFAAKPGGFVDDEGIVDLQQSPAEVVILSAADSSLSALAQAVERLDGAGGEDFPSLRLANWMNLVKPAAYDLYEDRVLDEARLVIVSLLGGSGYWRYGFERLQAWAAADKRRQLILVPGCDAPDDDLLAASSVPVALAHRVWRYLREGGVDNAEQLLRCVGAECLGLPLAWREPRPLPAALLYDPHTVGRQEATLSEWRKRQVPERPVCLLLFYRSHLQGANIDVLDGLIAALEAQGLAPLAVAVASLKESACLAFVNHLIEATGAGLVINTTGFSVNRHTDDGEALGEAELEQELAGLFVGRPVVLQAILASSTEEDWRAEAGGLRSRDLAMQVVLPEMDGRILTRAVGFKSEAHYSERCQLSVVRHALHPERAAFVARLARRFCDLRHRPNREKRLALVLANYPNRDGRIGNGVGLDTPASTVAILRALAGAGYPVSEVPEDGDALTRWLQGGVTNAREALDGRPCWQSIAVDDYLAWFRTLPEALQETVWTRWGPPGADPKYRQGRLMIAGIRLGETFVGIQPERDISEGPGADLTKSYHDSELAPPHSYLAFYLWLREHYRVDAVIHVGKHGNLEWLPGKSTALSADCWPEVALGPLPHFYPFIVDDPGEGAQAKRRSQAVIIDHLMPPLARAELYGAMAELEALTDEYYQALGMDPRRETLLRERILAHLRDTGIDRELAQGGDGTEGDTDNERLLNELDTYLCDIKEAQIRHGLHVLGSLPPRDKRAGTLVAILRLPRGESPAQRGLLHNLAADLGLPPEFDPLAAGAEPWQGPRPPALAALADAPWRSAADTRERLERLAHRLVETHVLEEGCLATLARDYPATAEQCRHARERLWADMQRGAEMELQSLLDGLAGRFVPPGPSGAPSRGRLDVLPTGRNFFGVDNRAIPSPAAWSLGEASAQAFVERYLQDHGDYPRRLGLSIWGTATMRTGGDDIAQAFALMGVRPIWSLGSRRVIDIEVIPAMLLQRPRVDVTLRVSGFFRDAFANVIRLFDRAVRAVAEYQEPGDANTIRTAVLARRDELEAQGLSPEAAAREAGYRIFGSKPGEYGAGLNRLLDSRAWEDADDLAEAYLGAGAYAYGQFPESGVAARAAFEHQLEGLEAVMHNQDNREHDILDSNAYYAFQGGMANASRALAGQAPAIYHADHADPARPRMRTLEQELARVIRSRVLNPKWIEAMREHGYKGAAEMAATVDYLFAYDATTDLVADYQYAQVTEALVLDPRNQAFLREHNPSALEEMAERLLEAAQRDLWRAPGEQGEALQDLLLEIDETRELAP</sequence>
<accession>A0ABY9H3V9</accession>
<dbReference type="InterPro" id="IPR003672">
    <property type="entry name" value="CobN/Mg_chltase"/>
</dbReference>
<dbReference type="RefSeq" id="WP_305500561.1">
    <property type="nucleotide sequence ID" value="NZ_CP131913.1"/>
</dbReference>
<keyword evidence="4" id="KW-1185">Reference proteome</keyword>
<evidence type="ECO:0000256" key="1">
    <source>
        <dbReference type="NCBIfam" id="TIGR02257"/>
    </source>
</evidence>
<dbReference type="NCBIfam" id="TIGR02257">
    <property type="entry name" value="cobalto_cobN"/>
    <property type="match status" value="1"/>
</dbReference>